<name>A0A9P0JDR9_APHGO</name>
<evidence type="ECO:0000313" key="1">
    <source>
        <dbReference type="EMBL" id="CAH1737247.1"/>
    </source>
</evidence>
<proteinExistence type="predicted"/>
<reference evidence="1" key="2">
    <citation type="submission" date="2022-10" db="EMBL/GenBank/DDBJ databases">
        <authorList>
            <consortium name="ENA_rothamsted_submissions"/>
            <consortium name="culmorum"/>
            <person name="King R."/>
        </authorList>
    </citation>
    <scope>NUCLEOTIDE SEQUENCE</scope>
</reference>
<keyword evidence="2" id="KW-1185">Reference proteome</keyword>
<gene>
    <name evidence="1" type="ORF">APHIGO_LOCUS10817</name>
</gene>
<sequence length="510" mass="58777">MASSSKINLRDSNKIFLVGHISNQIIGSKLPSIKQVLSVLFFNMRKVNLNLRDSAKLVIREVIIFWEKARIPHREDYHLLKKVESLYNEWRNLQKHSTRKSAKDRKNEDIFVNKFNDIFDIAHARALDIMKIESDKQFLISQRTKGRPGCLLGIDRKNQKLEESIEKKLKNKLERKKRVYEDMEISERVVNSETLVFSSASSDSDEIEEHNFNTISEEEVIEQPNLFQLRGKTNFITDKMAAALDRCKISDRDAVHILFATAESFGININELIINRTSVNSIRQCFRKNRIEALRVNFNPSQIGPCVVHWDGKLLPSLSEKKLVDRLPIIVSYKGIEQLLGVPELISGTGENQATAVYQALENWGLIDNVQALCCDTTASNTGRLKGACILLEQKLEREILYLPCRHHILEVVLRSAFEIKIDIASAPDVPIFKRFQKCWPNINVKNFHIGLEDTFVFQSLQHLKEELSIFYINQIKQYQPRDDYKELLELTIIFLGQTPPNGIFFKVPG</sequence>
<dbReference type="EMBL" id="OU899037">
    <property type="protein sequence ID" value="CAH1737247.1"/>
    <property type="molecule type" value="Genomic_DNA"/>
</dbReference>
<feature type="non-terminal residue" evidence="1">
    <location>
        <position position="1"/>
    </location>
</feature>
<organism evidence="1 2">
    <name type="scientific">Aphis gossypii</name>
    <name type="common">Cotton aphid</name>
    <dbReference type="NCBI Taxonomy" id="80765"/>
    <lineage>
        <taxon>Eukaryota</taxon>
        <taxon>Metazoa</taxon>
        <taxon>Ecdysozoa</taxon>
        <taxon>Arthropoda</taxon>
        <taxon>Hexapoda</taxon>
        <taxon>Insecta</taxon>
        <taxon>Pterygota</taxon>
        <taxon>Neoptera</taxon>
        <taxon>Paraneoptera</taxon>
        <taxon>Hemiptera</taxon>
        <taxon>Sternorrhyncha</taxon>
        <taxon>Aphidomorpha</taxon>
        <taxon>Aphidoidea</taxon>
        <taxon>Aphididae</taxon>
        <taxon>Aphidini</taxon>
        <taxon>Aphis</taxon>
        <taxon>Aphis</taxon>
    </lineage>
</organism>
<reference evidence="1" key="1">
    <citation type="submission" date="2022-02" db="EMBL/GenBank/DDBJ databases">
        <authorList>
            <person name="King R."/>
        </authorList>
    </citation>
    <scope>NUCLEOTIDE SEQUENCE</scope>
</reference>
<dbReference type="AlphaFoldDB" id="A0A9P0JDR9"/>
<accession>A0A9P0JDR9</accession>
<protein>
    <submittedName>
        <fullName evidence="1">Uncharacterized protein</fullName>
    </submittedName>
</protein>
<dbReference type="Proteomes" id="UP001154329">
    <property type="component" value="Chromosome 4"/>
</dbReference>
<evidence type="ECO:0000313" key="2">
    <source>
        <dbReference type="Proteomes" id="UP001154329"/>
    </source>
</evidence>